<keyword evidence="1" id="KW-0560">Oxidoreductase</keyword>
<dbReference type="Gene3D" id="3.40.50.80">
    <property type="entry name" value="Nucleotide-binding domain of ferredoxin-NADP reductase (FNR) module"/>
    <property type="match status" value="1"/>
</dbReference>
<dbReference type="Pfam" id="PF00175">
    <property type="entry name" value="NAD_binding_1"/>
    <property type="match status" value="1"/>
</dbReference>
<dbReference type="PROSITE" id="PS51384">
    <property type="entry name" value="FAD_FR"/>
    <property type="match status" value="1"/>
</dbReference>
<evidence type="ECO:0000313" key="6">
    <source>
        <dbReference type="Proteomes" id="UP000199058"/>
    </source>
</evidence>
<evidence type="ECO:0000313" key="5">
    <source>
        <dbReference type="EMBL" id="SFC19046.1"/>
    </source>
</evidence>
<keyword evidence="2" id="KW-0455">Luminescence</keyword>
<evidence type="ECO:0000256" key="3">
    <source>
        <dbReference type="ARBA" id="ARBA00038177"/>
    </source>
</evidence>
<dbReference type="InterPro" id="IPR017938">
    <property type="entry name" value="Riboflavin_synthase-like_b-brl"/>
</dbReference>
<dbReference type="EMBL" id="FOLH01000003">
    <property type="protein sequence ID" value="SFC19046.1"/>
    <property type="molecule type" value="Genomic_DNA"/>
</dbReference>
<evidence type="ECO:0000259" key="4">
    <source>
        <dbReference type="PROSITE" id="PS51384"/>
    </source>
</evidence>
<name>A0A1I1H5J7_9GAMM</name>
<keyword evidence="6" id="KW-1185">Reference proteome</keyword>
<sequence>MSSTIQEAVITSVQPFNKDVFQVFLEGDQPWQYQAGQYLEIQVTEDSWAPFSIASAPGQPQLELHIQYLPGRETSELLQQQLKTGNRLKLRLASGACVLPEAEQPLLLVAAGTGFAQMKSLLEAAFQTNWNAPLTLYWGSRSPEGLYALQQALAWEKQHKNFKLIACVDLADADWRGRNASLTESLAMDFIEPESAAQIRGFISGSPAVVYAVEDFMISRGMPPRALLSDAHAYAPRDYD</sequence>
<dbReference type="SUPFAM" id="SSF52343">
    <property type="entry name" value="Ferredoxin reductase-like, C-terminal NADP-linked domain"/>
    <property type="match status" value="1"/>
</dbReference>
<evidence type="ECO:0000256" key="1">
    <source>
        <dbReference type="ARBA" id="ARBA00023002"/>
    </source>
</evidence>
<dbReference type="InterPro" id="IPR013112">
    <property type="entry name" value="FAD-bd_8"/>
</dbReference>
<dbReference type="InterPro" id="IPR017927">
    <property type="entry name" value="FAD-bd_FR_type"/>
</dbReference>
<dbReference type="PANTHER" id="PTHR47354:SF7">
    <property type="entry name" value="NAD(P)H-FLAVIN REDUCTASE"/>
    <property type="match status" value="1"/>
</dbReference>
<dbReference type="RefSeq" id="WP_091962299.1">
    <property type="nucleotide sequence ID" value="NZ_FOLH01000003.1"/>
</dbReference>
<organism evidence="5 6">
    <name type="scientific">Marinospirillum celere</name>
    <dbReference type="NCBI Taxonomy" id="1122252"/>
    <lineage>
        <taxon>Bacteria</taxon>
        <taxon>Pseudomonadati</taxon>
        <taxon>Pseudomonadota</taxon>
        <taxon>Gammaproteobacteria</taxon>
        <taxon>Oceanospirillales</taxon>
        <taxon>Oceanospirillaceae</taxon>
        <taxon>Marinospirillum</taxon>
    </lineage>
</organism>
<dbReference type="InterPro" id="IPR039261">
    <property type="entry name" value="FNR_nucleotide-bd"/>
</dbReference>
<gene>
    <name evidence="5" type="ORF">SAMN05660443_1809</name>
</gene>
<dbReference type="Pfam" id="PF08022">
    <property type="entry name" value="FAD_binding_8"/>
    <property type="match status" value="1"/>
</dbReference>
<reference evidence="5 6" key="1">
    <citation type="submission" date="2016-10" db="EMBL/GenBank/DDBJ databases">
        <authorList>
            <person name="de Groot N.N."/>
        </authorList>
    </citation>
    <scope>NUCLEOTIDE SEQUENCE [LARGE SCALE GENOMIC DNA]</scope>
    <source>
        <strain evidence="5 6">DSM 18438</strain>
    </source>
</reference>
<dbReference type="GO" id="GO:0008218">
    <property type="term" value="P:bioluminescence"/>
    <property type="evidence" value="ECO:0007669"/>
    <property type="project" value="UniProtKB-KW"/>
</dbReference>
<protein>
    <submittedName>
        <fullName evidence="5">CDP-4-dehydro-6-deoxyglucose reductase</fullName>
    </submittedName>
</protein>
<dbReference type="STRING" id="1122252.SAMN05660443_1809"/>
<evidence type="ECO:0000256" key="2">
    <source>
        <dbReference type="ARBA" id="ARBA00023223"/>
    </source>
</evidence>
<dbReference type="InterPro" id="IPR050415">
    <property type="entry name" value="MRET"/>
</dbReference>
<dbReference type="InterPro" id="IPR001433">
    <property type="entry name" value="OxRdtase_FAD/NAD-bd"/>
</dbReference>
<dbReference type="PANTHER" id="PTHR47354">
    <property type="entry name" value="NADH OXIDOREDUCTASE HCR"/>
    <property type="match status" value="1"/>
</dbReference>
<dbReference type="SUPFAM" id="SSF63380">
    <property type="entry name" value="Riboflavin synthase domain-like"/>
    <property type="match status" value="1"/>
</dbReference>
<accession>A0A1I1H5J7</accession>
<dbReference type="PRINTS" id="PR00410">
    <property type="entry name" value="PHEHYDRXLASE"/>
</dbReference>
<comment type="similarity">
    <text evidence="3">Belongs to the Fre/LuxG FAD/NAD(P) flavoprotein oxidoreductase family.</text>
</comment>
<dbReference type="Proteomes" id="UP000199058">
    <property type="component" value="Unassembled WGS sequence"/>
</dbReference>
<proteinExistence type="inferred from homology"/>
<dbReference type="GO" id="GO:0016491">
    <property type="term" value="F:oxidoreductase activity"/>
    <property type="evidence" value="ECO:0007669"/>
    <property type="project" value="UniProtKB-KW"/>
</dbReference>
<dbReference type="Gene3D" id="2.40.30.10">
    <property type="entry name" value="Translation factors"/>
    <property type="match status" value="1"/>
</dbReference>
<feature type="domain" description="FAD-binding FR-type" evidence="4">
    <location>
        <begin position="3"/>
        <end position="100"/>
    </location>
</feature>
<dbReference type="AlphaFoldDB" id="A0A1I1H5J7"/>
<dbReference type="OrthoDB" id="9806195at2"/>